<evidence type="ECO:0000256" key="1">
    <source>
        <dbReference type="SAM" id="Phobius"/>
    </source>
</evidence>
<feature type="transmembrane region" description="Helical" evidence="1">
    <location>
        <begin position="103"/>
        <end position="131"/>
    </location>
</feature>
<dbReference type="EMBL" id="NMUQ01000003">
    <property type="protein sequence ID" value="OXM13731.1"/>
    <property type="molecule type" value="Genomic_DNA"/>
</dbReference>
<dbReference type="PANTHER" id="PTHR37305">
    <property type="entry name" value="INTEGRAL MEMBRANE PROTEIN-RELATED"/>
    <property type="match status" value="1"/>
</dbReference>
<keyword evidence="3" id="KW-1185">Reference proteome</keyword>
<keyword evidence="1" id="KW-0812">Transmembrane</keyword>
<proteinExistence type="predicted"/>
<feature type="transmembrane region" description="Helical" evidence="1">
    <location>
        <begin position="21"/>
        <end position="41"/>
    </location>
</feature>
<keyword evidence="1" id="KW-0472">Membrane</keyword>
<dbReference type="PANTHER" id="PTHR37305:SF1">
    <property type="entry name" value="MEMBRANE PROTEIN"/>
    <property type="match status" value="1"/>
</dbReference>
<evidence type="ECO:0000313" key="3">
    <source>
        <dbReference type="Proteomes" id="UP000215145"/>
    </source>
</evidence>
<feature type="transmembrane region" description="Helical" evidence="1">
    <location>
        <begin position="182"/>
        <end position="203"/>
    </location>
</feature>
<protein>
    <submittedName>
        <fullName evidence="2">ABC transporter permease</fullName>
    </submittedName>
</protein>
<dbReference type="Proteomes" id="UP000215145">
    <property type="component" value="Unassembled WGS sequence"/>
</dbReference>
<dbReference type="AlphaFoldDB" id="A0A229NV24"/>
<feature type="transmembrane region" description="Helical" evidence="1">
    <location>
        <begin position="151"/>
        <end position="175"/>
    </location>
</feature>
<comment type="caution">
    <text evidence="2">The sequence shown here is derived from an EMBL/GenBank/DDBJ whole genome shotgun (WGS) entry which is preliminary data.</text>
</comment>
<name>A0A229NV24_9BACL</name>
<feature type="transmembrane region" description="Helical" evidence="1">
    <location>
        <begin position="245"/>
        <end position="267"/>
    </location>
</feature>
<organism evidence="2 3">
    <name type="scientific">Paenibacillus herberti</name>
    <dbReference type="NCBI Taxonomy" id="1619309"/>
    <lineage>
        <taxon>Bacteria</taxon>
        <taxon>Bacillati</taxon>
        <taxon>Bacillota</taxon>
        <taxon>Bacilli</taxon>
        <taxon>Bacillales</taxon>
        <taxon>Paenibacillaceae</taxon>
        <taxon>Paenibacillus</taxon>
    </lineage>
</organism>
<evidence type="ECO:0000313" key="2">
    <source>
        <dbReference type="EMBL" id="OXM13731.1"/>
    </source>
</evidence>
<gene>
    <name evidence="2" type="ORF">CGZ75_22195</name>
</gene>
<dbReference type="OrthoDB" id="8613028at2"/>
<accession>A0A229NV24</accession>
<feature type="transmembrane region" description="Helical" evidence="1">
    <location>
        <begin position="47"/>
        <end position="73"/>
    </location>
</feature>
<dbReference type="Pfam" id="PF12679">
    <property type="entry name" value="ABC2_membrane_2"/>
    <property type="match status" value="1"/>
</dbReference>
<reference evidence="2 3" key="1">
    <citation type="submission" date="2017-07" db="EMBL/GenBank/DDBJ databases">
        <title>Paenibacillus herberti R33 genome sequencing and assembly.</title>
        <authorList>
            <person name="Su W."/>
        </authorList>
    </citation>
    <scope>NUCLEOTIDE SEQUENCE [LARGE SCALE GENOMIC DNA]</scope>
    <source>
        <strain evidence="2 3">R33</strain>
    </source>
</reference>
<keyword evidence="1" id="KW-1133">Transmembrane helix</keyword>
<sequence>MFNFAALVANENMKIYRRVRVWIMLGLLVVLSAAISIIASITSSSPLTMWGMIPIILMILMPLANIFCIIIAADSVAGEFTQGTIKLLLIRPWSRSKVLLSKYVSVLLFVLFSLVVVYISTFLINLLVFGYESGVLAQQTFQTMDKEMSAWSYVNQFFLMEFISSTVTVTLAFMISAAFRSSGLAIGLSLFIVLMGSSLSQLLGLVNKPWVDYVIFLHLDLARYIGGANPDRGLMFAGTESPMTLGFSLAVLAGYYIIFMALSWFVFTKRDVAA</sequence>